<dbReference type="EC" id="2.7.7.65" evidence="1"/>
<evidence type="ECO:0000256" key="1">
    <source>
        <dbReference type="ARBA" id="ARBA00012528"/>
    </source>
</evidence>
<dbReference type="PANTHER" id="PTHR45138:SF9">
    <property type="entry name" value="DIGUANYLATE CYCLASE DGCM-RELATED"/>
    <property type="match status" value="1"/>
</dbReference>
<dbReference type="STRING" id="1774968.AUC68_10905"/>
<evidence type="ECO:0000313" key="4">
    <source>
        <dbReference type="EMBL" id="ODR98008.1"/>
    </source>
</evidence>
<accession>A0A1E3VWT8</accession>
<dbReference type="NCBIfam" id="TIGR00254">
    <property type="entry name" value="GGDEF"/>
    <property type="match status" value="1"/>
</dbReference>
<evidence type="ECO:0000256" key="2">
    <source>
        <dbReference type="ARBA" id="ARBA00034247"/>
    </source>
</evidence>
<feature type="domain" description="GGDEF" evidence="3">
    <location>
        <begin position="1"/>
        <end position="93"/>
    </location>
</feature>
<dbReference type="GO" id="GO:0005886">
    <property type="term" value="C:plasma membrane"/>
    <property type="evidence" value="ECO:0007669"/>
    <property type="project" value="TreeGrafter"/>
</dbReference>
<gene>
    <name evidence="4" type="ORF">AUC68_10905</name>
</gene>
<dbReference type="InterPro" id="IPR050469">
    <property type="entry name" value="Diguanylate_Cyclase"/>
</dbReference>
<dbReference type="Pfam" id="PF00990">
    <property type="entry name" value="GGDEF"/>
    <property type="match status" value="1"/>
</dbReference>
<dbReference type="AlphaFoldDB" id="A0A1E3VWT8"/>
<dbReference type="GO" id="GO:0043709">
    <property type="term" value="P:cell adhesion involved in single-species biofilm formation"/>
    <property type="evidence" value="ECO:0007669"/>
    <property type="project" value="TreeGrafter"/>
</dbReference>
<protein>
    <recommendedName>
        <fullName evidence="1">diguanylate cyclase</fullName>
        <ecNumber evidence="1">2.7.7.65</ecNumber>
    </recommendedName>
</protein>
<dbReference type="RefSeq" id="WP_069438336.1">
    <property type="nucleotide sequence ID" value="NZ_LPWG01000014.1"/>
</dbReference>
<keyword evidence="5" id="KW-1185">Reference proteome</keyword>
<dbReference type="CDD" id="cd01949">
    <property type="entry name" value="GGDEF"/>
    <property type="match status" value="1"/>
</dbReference>
<proteinExistence type="predicted"/>
<dbReference type="SUPFAM" id="SSF55073">
    <property type="entry name" value="Nucleotide cyclase"/>
    <property type="match status" value="1"/>
</dbReference>
<dbReference type="PROSITE" id="PS50887">
    <property type="entry name" value="GGDEF"/>
    <property type="match status" value="1"/>
</dbReference>
<dbReference type="InterPro" id="IPR029787">
    <property type="entry name" value="Nucleotide_cyclase"/>
</dbReference>
<name>A0A1E3VWT8_9HYPH</name>
<dbReference type="GO" id="GO:1902201">
    <property type="term" value="P:negative regulation of bacterial-type flagellum-dependent cell motility"/>
    <property type="evidence" value="ECO:0007669"/>
    <property type="project" value="TreeGrafter"/>
</dbReference>
<dbReference type="GO" id="GO:0052621">
    <property type="term" value="F:diguanylate cyclase activity"/>
    <property type="evidence" value="ECO:0007669"/>
    <property type="project" value="UniProtKB-EC"/>
</dbReference>
<dbReference type="EMBL" id="LPWG01000014">
    <property type="protein sequence ID" value="ODR98008.1"/>
    <property type="molecule type" value="Genomic_DNA"/>
</dbReference>
<dbReference type="Proteomes" id="UP000094501">
    <property type="component" value="Unassembled WGS sequence"/>
</dbReference>
<dbReference type="Gene3D" id="3.30.70.270">
    <property type="match status" value="1"/>
</dbReference>
<evidence type="ECO:0000313" key="5">
    <source>
        <dbReference type="Proteomes" id="UP000094501"/>
    </source>
</evidence>
<reference evidence="4 5" key="1">
    <citation type="journal article" date="2016" name="Environ. Microbiol.">
        <title>New Methyloceanibacter diversity from North Sea sediments includes methanotroph containing solely the soluble methane monooxygenase.</title>
        <authorList>
            <person name="Vekeman B."/>
            <person name="Kerckhof F.M."/>
            <person name="Cremers G."/>
            <person name="de Vos P."/>
            <person name="Vandamme P."/>
            <person name="Boon N."/>
            <person name="Op den Camp H.J."/>
            <person name="Heylen K."/>
        </authorList>
    </citation>
    <scope>NUCLEOTIDE SEQUENCE [LARGE SCALE GENOMIC DNA]</scope>
    <source>
        <strain evidence="4 5">R-67174</strain>
    </source>
</reference>
<comment type="catalytic activity">
    <reaction evidence="2">
        <text>2 GTP = 3',3'-c-di-GMP + 2 diphosphate</text>
        <dbReference type="Rhea" id="RHEA:24898"/>
        <dbReference type="ChEBI" id="CHEBI:33019"/>
        <dbReference type="ChEBI" id="CHEBI:37565"/>
        <dbReference type="ChEBI" id="CHEBI:58805"/>
        <dbReference type="EC" id="2.7.7.65"/>
    </reaction>
</comment>
<sequence>MTNVVGRLGGEEFAAILPGVDAEMAVEEAEALREAFAKEAEFVNGLPVGATLSIGVAADNQVDPGLTSLFRRADAALYAAKSAGRNRVVFIGADDCTALPALPGTVRTSPTRVDDEPVYLMQCKQVPSM</sequence>
<dbReference type="InterPro" id="IPR000160">
    <property type="entry name" value="GGDEF_dom"/>
</dbReference>
<comment type="caution">
    <text evidence="4">The sequence shown here is derived from an EMBL/GenBank/DDBJ whole genome shotgun (WGS) entry which is preliminary data.</text>
</comment>
<dbReference type="OrthoDB" id="9812260at2"/>
<evidence type="ECO:0000259" key="3">
    <source>
        <dbReference type="PROSITE" id="PS50887"/>
    </source>
</evidence>
<organism evidence="4 5">
    <name type="scientific">Methyloceanibacter methanicus</name>
    <dbReference type="NCBI Taxonomy" id="1774968"/>
    <lineage>
        <taxon>Bacteria</taxon>
        <taxon>Pseudomonadati</taxon>
        <taxon>Pseudomonadota</taxon>
        <taxon>Alphaproteobacteria</taxon>
        <taxon>Hyphomicrobiales</taxon>
        <taxon>Hyphomicrobiaceae</taxon>
        <taxon>Methyloceanibacter</taxon>
    </lineage>
</organism>
<dbReference type="InterPro" id="IPR043128">
    <property type="entry name" value="Rev_trsase/Diguanyl_cyclase"/>
</dbReference>
<dbReference type="PANTHER" id="PTHR45138">
    <property type="entry name" value="REGULATORY COMPONENTS OF SENSORY TRANSDUCTION SYSTEM"/>
    <property type="match status" value="1"/>
</dbReference>